<gene>
    <name evidence="8" type="ORF">BDP27DRAFT_1431854</name>
</gene>
<dbReference type="InterPro" id="IPR036570">
    <property type="entry name" value="HORMA_dom_sf"/>
</dbReference>
<organism evidence="8 9">
    <name type="scientific">Rhodocollybia butyracea</name>
    <dbReference type="NCBI Taxonomy" id="206335"/>
    <lineage>
        <taxon>Eukaryota</taxon>
        <taxon>Fungi</taxon>
        <taxon>Dikarya</taxon>
        <taxon>Basidiomycota</taxon>
        <taxon>Agaricomycotina</taxon>
        <taxon>Agaricomycetes</taxon>
        <taxon>Agaricomycetidae</taxon>
        <taxon>Agaricales</taxon>
        <taxon>Marasmiineae</taxon>
        <taxon>Omphalotaceae</taxon>
        <taxon>Rhodocollybia</taxon>
    </lineage>
</organism>
<dbReference type="InterPro" id="IPR011011">
    <property type="entry name" value="Znf_FYVE_PHD"/>
</dbReference>
<dbReference type="PANTHER" id="PTHR48225:SF7">
    <property type="entry name" value="MEIOSIS-SPECIFIC PROTEIN HOP1"/>
    <property type="match status" value="1"/>
</dbReference>
<comment type="subcellular location">
    <subcellularLocation>
        <location evidence="2">Chromosome</location>
    </subcellularLocation>
    <subcellularLocation>
        <location evidence="1">Nucleus</location>
    </subcellularLocation>
</comment>
<dbReference type="GO" id="GO:0005634">
    <property type="term" value="C:nucleus"/>
    <property type="evidence" value="ECO:0007669"/>
    <property type="project" value="UniProtKB-SubCell"/>
</dbReference>
<dbReference type="GO" id="GO:0007130">
    <property type="term" value="P:synaptonemal complex assembly"/>
    <property type="evidence" value="ECO:0007669"/>
    <property type="project" value="TreeGrafter"/>
</dbReference>
<name>A0A9P5P932_9AGAR</name>
<dbReference type="AlphaFoldDB" id="A0A9P5P932"/>
<feature type="compositionally biased region" description="Basic and acidic residues" evidence="6">
    <location>
        <begin position="420"/>
        <end position="429"/>
    </location>
</feature>
<evidence type="ECO:0000256" key="1">
    <source>
        <dbReference type="ARBA" id="ARBA00004123"/>
    </source>
</evidence>
<evidence type="ECO:0000313" key="9">
    <source>
        <dbReference type="Proteomes" id="UP000772434"/>
    </source>
</evidence>
<comment type="caution">
    <text evidence="8">The sequence shown here is derived from an EMBL/GenBank/DDBJ whole genome shotgun (WGS) entry which is preliminary data.</text>
</comment>
<feature type="region of interest" description="Disordered" evidence="6">
    <location>
        <begin position="455"/>
        <end position="517"/>
    </location>
</feature>
<evidence type="ECO:0000259" key="7">
    <source>
        <dbReference type="PROSITE" id="PS50815"/>
    </source>
</evidence>
<feature type="domain" description="HORMA" evidence="7">
    <location>
        <begin position="16"/>
        <end position="273"/>
    </location>
</feature>
<keyword evidence="3" id="KW-0158">Chromosome</keyword>
<feature type="region of interest" description="Disordered" evidence="6">
    <location>
        <begin position="408"/>
        <end position="429"/>
    </location>
</feature>
<dbReference type="InterPro" id="IPR003511">
    <property type="entry name" value="HORMA_dom"/>
</dbReference>
<evidence type="ECO:0000256" key="2">
    <source>
        <dbReference type="ARBA" id="ARBA00004286"/>
    </source>
</evidence>
<dbReference type="Pfam" id="PF02301">
    <property type="entry name" value="HORMA"/>
    <property type="match status" value="1"/>
</dbReference>
<feature type="region of interest" description="Disordered" evidence="6">
    <location>
        <begin position="332"/>
        <end position="357"/>
    </location>
</feature>
<sequence>MQAQANRIETKTISSAQSLAAVQTLLRAGLGCITFMRDLLPQDNFTESHFTTTDDSLANSSSNSTVTFSSPITAKKKNINGFKIMTMSRGYTDEADRILNYLEYGIFDALQKQYLKSFIFAIYLDNKDPNNIVEAYTFNFHYHTIAGTDTVIPIMTLGDDLERMSLHGKDPVAEAVRKGSVPTLKDVKRSVKTLIKTLITSMTQMDVLPKRRFATFKIFYTDDTPSEYEPPHFKAGDYERDKWYFATHGMDEVPDTWSVGKVNAGWHDVEVSVSSIATFLPSSTEHENKAFGGTVRAGLLAPPNLTPAEEVAQRADEVKKQTIDTESRRVVWSAEDGPQANGQTSENNAKSKDPDFVRMPIGIKNDDGEIRTLASMNIEEPEGERHFYGFTQQVPRELKDIQEPFNRTPESGFPATQLVKDPDSDYDVRGSEYEDTWQRMPGRQVRRQISDAFSTGTSLAEESALDTPTPCPTKRGRANEVIPETPPPCSQLSSSSRLSPRPTTRVASVEMKGPDDEAREVETNELMKRLELNRGDAGADDIEDEEMLDLETQVADVISPQVLETQTLDPDPIESFDHPESPASTRKIEVISVPSSPTGPSVSPVVSKAPRVQMTETDEVNCECGITEDDESCACEGGCGKWYHVWCLGYHSVGDRRLPENPVCFDCRVRADPSWELIKVELYSTLIVKFRELACFRRAIKVAENNSSFTPAEFAQAMGCENTQARQLIKRLHTEGFIAEEMTTTDEIGFFQTRAKSTKGKGKAKQPKARRGLQKQKYVFDRKSVRTQEYLDYFDPGPEVENRLLGVPQSRASIKARKAAPLLPPSSLRYLILSPKLKGLGLKRPAEPHAGESCRSTKKVKISITHAVDLAE</sequence>
<accession>A0A9P5P932</accession>
<dbReference type="EMBL" id="JADNRY010000327">
    <property type="protein sequence ID" value="KAF9059094.1"/>
    <property type="molecule type" value="Genomic_DNA"/>
</dbReference>
<evidence type="ECO:0000256" key="6">
    <source>
        <dbReference type="SAM" id="MobiDB-lite"/>
    </source>
</evidence>
<dbReference type="PANTHER" id="PTHR48225">
    <property type="entry name" value="HORMA DOMAIN-CONTAINING PROTEIN 1"/>
    <property type="match status" value="1"/>
</dbReference>
<dbReference type="SUPFAM" id="SSF57903">
    <property type="entry name" value="FYVE/PHD zinc finger"/>
    <property type="match status" value="1"/>
</dbReference>
<evidence type="ECO:0000256" key="4">
    <source>
        <dbReference type="ARBA" id="ARBA00023242"/>
    </source>
</evidence>
<dbReference type="Proteomes" id="UP000772434">
    <property type="component" value="Unassembled WGS sequence"/>
</dbReference>
<reference evidence="8" key="1">
    <citation type="submission" date="2020-11" db="EMBL/GenBank/DDBJ databases">
        <authorList>
            <consortium name="DOE Joint Genome Institute"/>
            <person name="Ahrendt S."/>
            <person name="Riley R."/>
            <person name="Andreopoulos W."/>
            <person name="Labutti K."/>
            <person name="Pangilinan J."/>
            <person name="Ruiz-Duenas F.J."/>
            <person name="Barrasa J.M."/>
            <person name="Sanchez-Garcia M."/>
            <person name="Camarero S."/>
            <person name="Miyauchi S."/>
            <person name="Serrano A."/>
            <person name="Linde D."/>
            <person name="Babiker R."/>
            <person name="Drula E."/>
            <person name="Ayuso-Fernandez I."/>
            <person name="Pacheco R."/>
            <person name="Padilla G."/>
            <person name="Ferreira P."/>
            <person name="Barriuso J."/>
            <person name="Kellner H."/>
            <person name="Castanera R."/>
            <person name="Alfaro M."/>
            <person name="Ramirez L."/>
            <person name="Pisabarro A.G."/>
            <person name="Kuo A."/>
            <person name="Tritt A."/>
            <person name="Lipzen A."/>
            <person name="He G."/>
            <person name="Yan M."/>
            <person name="Ng V."/>
            <person name="Cullen D."/>
            <person name="Martin F."/>
            <person name="Rosso M.-N."/>
            <person name="Henrissat B."/>
            <person name="Hibbett D."/>
            <person name="Martinez A.T."/>
            <person name="Grigoriev I.V."/>
        </authorList>
    </citation>
    <scope>NUCLEOTIDE SEQUENCE</scope>
    <source>
        <strain evidence="8">AH 40177</strain>
    </source>
</reference>
<dbReference type="InterPro" id="IPR013083">
    <property type="entry name" value="Znf_RING/FYVE/PHD"/>
</dbReference>
<dbReference type="OrthoDB" id="1928087at2759"/>
<dbReference type="GO" id="GO:0051598">
    <property type="term" value="P:meiotic recombination checkpoint signaling"/>
    <property type="evidence" value="ECO:0007669"/>
    <property type="project" value="TreeGrafter"/>
</dbReference>
<keyword evidence="9" id="KW-1185">Reference proteome</keyword>
<keyword evidence="5" id="KW-0469">Meiosis</keyword>
<proteinExistence type="predicted"/>
<dbReference type="Gene3D" id="3.30.900.10">
    <property type="entry name" value="HORMA domain"/>
    <property type="match status" value="1"/>
</dbReference>
<evidence type="ECO:0000256" key="5">
    <source>
        <dbReference type="ARBA" id="ARBA00023254"/>
    </source>
</evidence>
<dbReference type="Gene3D" id="3.30.40.10">
    <property type="entry name" value="Zinc/RING finger domain, C3HC4 (zinc finger)"/>
    <property type="match status" value="1"/>
</dbReference>
<evidence type="ECO:0000256" key="3">
    <source>
        <dbReference type="ARBA" id="ARBA00022454"/>
    </source>
</evidence>
<dbReference type="InterPro" id="IPR051294">
    <property type="entry name" value="HORMA_MeioticProgression"/>
</dbReference>
<dbReference type="GO" id="GO:0005694">
    <property type="term" value="C:chromosome"/>
    <property type="evidence" value="ECO:0007669"/>
    <property type="project" value="UniProtKB-SubCell"/>
</dbReference>
<dbReference type="SUPFAM" id="SSF56019">
    <property type="entry name" value="The spindle assembly checkpoint protein mad2"/>
    <property type="match status" value="1"/>
</dbReference>
<dbReference type="PROSITE" id="PS50815">
    <property type="entry name" value="HORMA"/>
    <property type="match status" value="1"/>
</dbReference>
<feature type="compositionally biased region" description="Low complexity" evidence="6">
    <location>
        <begin position="490"/>
        <end position="505"/>
    </location>
</feature>
<keyword evidence="4" id="KW-0539">Nucleus</keyword>
<evidence type="ECO:0000313" key="8">
    <source>
        <dbReference type="EMBL" id="KAF9059094.1"/>
    </source>
</evidence>
<protein>
    <submittedName>
        <fullName evidence="8">HORMA domain-containing protein</fullName>
    </submittedName>
</protein>